<accession>A0A158I838</accession>
<evidence type="ECO:0000256" key="7">
    <source>
        <dbReference type="ARBA" id="ARBA00022801"/>
    </source>
</evidence>
<dbReference type="GO" id="GO:0016787">
    <property type="term" value="F:hydrolase activity"/>
    <property type="evidence" value="ECO:0007669"/>
    <property type="project" value="UniProtKB-KW"/>
</dbReference>
<keyword evidence="4" id="KW-0677">Repeat</keyword>
<dbReference type="PIRSF" id="PIRSF039117">
    <property type="entry name" value="KaiC"/>
    <property type="match status" value="1"/>
</dbReference>
<dbReference type="PROSITE" id="PS50162">
    <property type="entry name" value="RECA_2"/>
    <property type="match status" value="1"/>
</dbReference>
<dbReference type="InterPro" id="IPR003593">
    <property type="entry name" value="AAA+_ATPase"/>
</dbReference>
<feature type="region of interest" description="Disordered" evidence="11">
    <location>
        <begin position="480"/>
        <end position="510"/>
    </location>
</feature>
<organism evidence="14 15">
    <name type="scientific">Caballeronia cordobensis</name>
    <name type="common">Burkholderia cordobensis</name>
    <dbReference type="NCBI Taxonomy" id="1353886"/>
    <lineage>
        <taxon>Bacteria</taxon>
        <taxon>Pseudomonadati</taxon>
        <taxon>Pseudomonadota</taxon>
        <taxon>Betaproteobacteria</taxon>
        <taxon>Burkholderiales</taxon>
        <taxon>Burkholderiaceae</taxon>
        <taxon>Caballeronia</taxon>
    </lineage>
</organism>
<evidence type="ECO:0000256" key="4">
    <source>
        <dbReference type="ARBA" id="ARBA00022737"/>
    </source>
</evidence>
<evidence type="ECO:0000313" key="15">
    <source>
        <dbReference type="Proteomes" id="UP000054740"/>
    </source>
</evidence>
<dbReference type="GO" id="GO:0006281">
    <property type="term" value="P:DNA repair"/>
    <property type="evidence" value="ECO:0007669"/>
    <property type="project" value="UniProtKB-KW"/>
</dbReference>
<keyword evidence="7" id="KW-0378">Hydrolase</keyword>
<evidence type="ECO:0000256" key="9">
    <source>
        <dbReference type="ARBA" id="ARBA00023204"/>
    </source>
</evidence>
<evidence type="ECO:0000256" key="11">
    <source>
        <dbReference type="SAM" id="MobiDB-lite"/>
    </source>
</evidence>
<dbReference type="SMART" id="SM00382">
    <property type="entry name" value="AAA"/>
    <property type="match status" value="2"/>
</dbReference>
<dbReference type="PANTHER" id="PTHR42926:SF1">
    <property type="entry name" value="CIRCADIAN CLOCK OSCILLATOR PROTEIN KAIC 1"/>
    <property type="match status" value="1"/>
</dbReference>
<evidence type="ECO:0000256" key="3">
    <source>
        <dbReference type="ARBA" id="ARBA00022679"/>
    </source>
</evidence>
<comment type="function">
    <text evidence="10">Can catalyze the hydrolysis of ATP in the presence of single-stranded DNA, the ATP-dependent uptake of single-stranded DNA by duplex DNA, and the ATP-dependent hybridization of homologous single-stranded DNAs. It interacts with LexA causing its activation and leading to its autocatalytic cleavage.</text>
</comment>
<dbReference type="GO" id="GO:0005524">
    <property type="term" value="F:ATP binding"/>
    <property type="evidence" value="ECO:0007669"/>
    <property type="project" value="InterPro"/>
</dbReference>
<reference evidence="15" key="1">
    <citation type="submission" date="2016-01" db="EMBL/GenBank/DDBJ databases">
        <authorList>
            <person name="Peeters C."/>
        </authorList>
    </citation>
    <scope>NUCLEOTIDE SEQUENCE [LARGE SCALE GENOMIC DNA]</scope>
</reference>
<sequence length="510" mass="55871">MPDARPARISSGLPELDDILNGGFPSSRLYLIEGAPGSGKTTLGLQFLLRGVKAGERVLFITLSETTAELAEVAAAHGWSLDGISIFEMEATELSLGIDGDQSILHSWEIELGEVVRHITREVERIKPARVVFDSLSELRLLAQDPLRFRRQLLSLKHFFNHNDATVLLMDDMSARGSHDVDLHSLSHGVVTLERLTLDFGIARRRLQIQKLRGSAFREGYHDFAIRQGGLQIFPRLVALEHHTEFAEEFLPSGMPGLDAVLGGGPLRGTSTLLMGPAGSGKTTISLQFAAQACVRGERCVIYEFDERIGTLLVRAKGIGIDLREHLDSGLLQIRQIDPSEISPGEFTSMVRSEVMENNARLIVIDSLSGYISAMPQEKQLILQLHELLSFLNQQGVATFLINPQQGLVGSMQGGSLNISYIADTVILLRFFEAGGRVRKALSVLKNRGNVHESTIREFTISSRGLELSEPLTRFTGVLTGTPTFTGGPGPFKERHDPNESDGGSGKHRA</sequence>
<evidence type="ECO:0000256" key="1">
    <source>
        <dbReference type="ARBA" id="ARBA00012513"/>
    </source>
</evidence>
<evidence type="ECO:0000259" key="12">
    <source>
        <dbReference type="PROSITE" id="PS50162"/>
    </source>
</evidence>
<gene>
    <name evidence="14" type="primary">kaiC_1</name>
    <name evidence="14" type="ORF">AWB70_04349</name>
</gene>
<dbReference type="GO" id="GO:0140664">
    <property type="term" value="F:ATP-dependent DNA damage sensor activity"/>
    <property type="evidence" value="ECO:0007669"/>
    <property type="project" value="InterPro"/>
</dbReference>
<dbReference type="InterPro" id="IPR030665">
    <property type="entry name" value="KaiC"/>
</dbReference>
<dbReference type="Proteomes" id="UP000054740">
    <property type="component" value="Unassembled WGS sequence"/>
</dbReference>
<evidence type="ECO:0000256" key="6">
    <source>
        <dbReference type="ARBA" id="ARBA00022777"/>
    </source>
</evidence>
<evidence type="ECO:0000259" key="13">
    <source>
        <dbReference type="PROSITE" id="PS51146"/>
    </source>
</evidence>
<evidence type="ECO:0000256" key="10">
    <source>
        <dbReference type="ARBA" id="ARBA00025580"/>
    </source>
</evidence>
<dbReference type="EMBL" id="FCNY02000011">
    <property type="protein sequence ID" value="SAL52746.1"/>
    <property type="molecule type" value="Genomic_DNA"/>
</dbReference>
<dbReference type="EC" id="2.7.11.1" evidence="1"/>
<keyword evidence="9" id="KW-0234">DNA repair</keyword>
<keyword evidence="3 14" id="KW-0808">Transferase</keyword>
<keyword evidence="15" id="KW-1185">Reference proteome</keyword>
<dbReference type="GO" id="GO:0003677">
    <property type="term" value="F:DNA binding"/>
    <property type="evidence" value="ECO:0007669"/>
    <property type="project" value="UniProtKB-KW"/>
</dbReference>
<dbReference type="InterPro" id="IPR014774">
    <property type="entry name" value="KaiC-like_dom"/>
</dbReference>
<name>A0A158I838_CABCO</name>
<dbReference type="Gene3D" id="3.40.50.300">
    <property type="entry name" value="P-loop containing nucleotide triphosphate hydrolases"/>
    <property type="match status" value="2"/>
</dbReference>
<dbReference type="AlphaFoldDB" id="A0A158I838"/>
<keyword evidence="8" id="KW-0238">DNA-binding</keyword>
<dbReference type="RefSeq" id="WP_053571037.1">
    <property type="nucleotide sequence ID" value="NZ_FCNY02000011.1"/>
</dbReference>
<protein>
    <recommendedName>
        <fullName evidence="1">non-specific serine/threonine protein kinase</fullName>
        <ecNumber evidence="1">2.7.11.1</ecNumber>
    </recommendedName>
</protein>
<evidence type="ECO:0000256" key="2">
    <source>
        <dbReference type="ARBA" id="ARBA00022553"/>
    </source>
</evidence>
<dbReference type="InterPro" id="IPR051347">
    <property type="entry name" value="Circadian_clock_KaiC-rel"/>
</dbReference>
<feature type="domain" description="KaiC" evidence="13">
    <location>
        <begin position="249"/>
        <end position="482"/>
    </location>
</feature>
<dbReference type="Pfam" id="PF06745">
    <property type="entry name" value="ATPase"/>
    <property type="match status" value="2"/>
</dbReference>
<dbReference type="CDD" id="cd19488">
    <property type="entry name" value="KaiC-like_N"/>
    <property type="match status" value="1"/>
</dbReference>
<dbReference type="SUPFAM" id="SSF52540">
    <property type="entry name" value="P-loop containing nucleoside triphosphate hydrolases"/>
    <property type="match status" value="2"/>
</dbReference>
<dbReference type="InterPro" id="IPR020588">
    <property type="entry name" value="RecA_ATP-bd"/>
</dbReference>
<keyword evidence="5" id="KW-0227">DNA damage</keyword>
<keyword evidence="2" id="KW-0597">Phosphoprotein</keyword>
<evidence type="ECO:0000256" key="8">
    <source>
        <dbReference type="ARBA" id="ARBA00023125"/>
    </source>
</evidence>
<evidence type="ECO:0000256" key="5">
    <source>
        <dbReference type="ARBA" id="ARBA00022763"/>
    </source>
</evidence>
<dbReference type="PANTHER" id="PTHR42926">
    <property type="match status" value="1"/>
</dbReference>
<dbReference type="InterPro" id="IPR027417">
    <property type="entry name" value="P-loop_NTPase"/>
</dbReference>
<feature type="domain" description="KaiC" evidence="13">
    <location>
        <begin position="7"/>
        <end position="247"/>
    </location>
</feature>
<keyword evidence="6 14" id="KW-0418">Kinase</keyword>
<proteinExistence type="predicted"/>
<feature type="domain" description="RecA family profile 1" evidence="12">
    <location>
        <begin position="5"/>
        <end position="65"/>
    </location>
</feature>
<dbReference type="PROSITE" id="PS51146">
    <property type="entry name" value="KAIC"/>
    <property type="match status" value="2"/>
</dbReference>
<dbReference type="InterPro" id="IPR010624">
    <property type="entry name" value="KaiC_dom"/>
</dbReference>
<evidence type="ECO:0000313" key="14">
    <source>
        <dbReference type="EMBL" id="SAL52746.1"/>
    </source>
</evidence>
<dbReference type="GO" id="GO:0004674">
    <property type="term" value="F:protein serine/threonine kinase activity"/>
    <property type="evidence" value="ECO:0007669"/>
    <property type="project" value="UniProtKB-EC"/>
</dbReference>